<dbReference type="PANTHER" id="PTHR43080">
    <property type="entry name" value="CBS DOMAIN-CONTAINING PROTEIN CBSX3, MITOCHONDRIAL"/>
    <property type="match status" value="1"/>
</dbReference>
<dbReference type="InterPro" id="IPR046342">
    <property type="entry name" value="CBS_dom_sf"/>
</dbReference>
<sequence>MQSFDITNPPFDRLTHLEAEELRTRLDIGYFSPKEVIVGHGRSSDWLHVVIKGAVEARDGSTIQTVLGPMDSFDSRAVVHGAAGEDYVAAEETLCHLIPRHVILDLIHRNPAFAAFFYSDVSRKLDAFAYQRKAEGVESVLRARVRDARYRTAVIIDGGITVEQAGHCMKDNDINSLLVRDGERIGVVTGMNLSKAVVLRRLPLDTPVREACHFDVVSVDLDDFVFEALLLMTKHDKRRLAIRSNSQYVGFLEDIDILGLFAGNSQLIPGRIERARGIDDLAGAARDIQAQVERLHRQGLKIKIIAEMTSDLNRRLLTQLFGMTAPPSIREAGCLLLMGSEGRGEQTVRTDQDNAILLARDVPPADLAQFREAFSGALDRFGFPPCPGDVMVRNPIWSQSLDGFIRQLKAWVLRGDAEAAMNIAIFVDAVSVAGPADSLIRAKEALFALMRGEAILLARFASLVETFATPSLGVLNTIMSSVGAGADGIDIKKAGTFPIVHGVRTLAIEKGILATPTAARIEALVEAGSLEPAFGRDLTSALHAFMEFRSQSQLRALHTRTMQTECLVRLDEITTVERDILRDALRIVRQFREIIRNRYNLGAF</sequence>
<dbReference type="InterPro" id="IPR000595">
    <property type="entry name" value="cNMP-bd_dom"/>
</dbReference>
<dbReference type="InterPro" id="IPR014710">
    <property type="entry name" value="RmlC-like_jellyroll"/>
</dbReference>
<comment type="caution">
    <text evidence="3">The sequence shown here is derived from an EMBL/GenBank/DDBJ whole genome shotgun (WGS) entry which is preliminary data.</text>
</comment>
<reference evidence="3" key="1">
    <citation type="submission" date="2021-01" db="EMBL/GenBank/DDBJ databases">
        <title>Microvirga sp.</title>
        <authorList>
            <person name="Kim M.K."/>
        </authorList>
    </citation>
    <scope>NUCLEOTIDE SEQUENCE</scope>
    <source>
        <strain evidence="3">5420S-16</strain>
    </source>
</reference>
<dbReference type="Pfam" id="PF03445">
    <property type="entry name" value="DUF294"/>
    <property type="match status" value="1"/>
</dbReference>
<dbReference type="Pfam" id="PF00571">
    <property type="entry name" value="CBS"/>
    <property type="match status" value="1"/>
</dbReference>
<organism evidence="3 4">
    <name type="scientific">Microvirga aerilata</name>
    <dbReference type="NCBI Taxonomy" id="670292"/>
    <lineage>
        <taxon>Bacteria</taxon>
        <taxon>Pseudomonadati</taxon>
        <taxon>Pseudomonadota</taxon>
        <taxon>Alphaproteobacteria</taxon>
        <taxon>Hyphomicrobiales</taxon>
        <taxon>Methylobacteriaceae</taxon>
        <taxon>Microvirga</taxon>
    </lineage>
</organism>
<name>A0A937CZQ3_9HYPH</name>
<dbReference type="Gene3D" id="3.10.580.10">
    <property type="entry name" value="CBS-domain"/>
    <property type="match status" value="1"/>
</dbReference>
<feature type="domain" description="Cyclic nucleotide-binding" evidence="2">
    <location>
        <begin position="10"/>
        <end position="124"/>
    </location>
</feature>
<dbReference type="Gene3D" id="2.60.120.10">
    <property type="entry name" value="Jelly Rolls"/>
    <property type="match status" value="1"/>
</dbReference>
<dbReference type="PROSITE" id="PS50042">
    <property type="entry name" value="CNMP_BINDING_3"/>
    <property type="match status" value="1"/>
</dbReference>
<dbReference type="PANTHER" id="PTHR43080:SF2">
    <property type="entry name" value="CBS DOMAIN-CONTAINING PROTEIN"/>
    <property type="match status" value="1"/>
</dbReference>
<dbReference type="Pfam" id="PF10335">
    <property type="entry name" value="DUF294_C"/>
    <property type="match status" value="1"/>
</dbReference>
<evidence type="ECO:0000259" key="2">
    <source>
        <dbReference type="PROSITE" id="PS50042"/>
    </source>
</evidence>
<dbReference type="InterPro" id="IPR051257">
    <property type="entry name" value="Diverse_CBS-Domain"/>
</dbReference>
<evidence type="ECO:0000256" key="1">
    <source>
        <dbReference type="ARBA" id="ARBA00023122"/>
    </source>
</evidence>
<dbReference type="SUPFAM" id="SSF51206">
    <property type="entry name" value="cAMP-binding domain-like"/>
    <property type="match status" value="1"/>
</dbReference>
<proteinExistence type="predicted"/>
<dbReference type="SMART" id="SM00116">
    <property type="entry name" value="CBS"/>
    <property type="match status" value="2"/>
</dbReference>
<evidence type="ECO:0000313" key="4">
    <source>
        <dbReference type="Proteomes" id="UP000605848"/>
    </source>
</evidence>
<evidence type="ECO:0000313" key="3">
    <source>
        <dbReference type="EMBL" id="MBL0406949.1"/>
    </source>
</evidence>
<dbReference type="InterPro" id="IPR000644">
    <property type="entry name" value="CBS_dom"/>
</dbReference>
<dbReference type="RefSeq" id="WP_202063807.1">
    <property type="nucleotide sequence ID" value="NZ_JAEQMY010000056.1"/>
</dbReference>
<keyword evidence="1" id="KW-0129">CBS domain</keyword>
<protein>
    <recommendedName>
        <fullName evidence="2">Cyclic nucleotide-binding domain-containing protein</fullName>
    </recommendedName>
</protein>
<dbReference type="InterPro" id="IPR018821">
    <property type="entry name" value="DUF294_put_nucleoTrafse_sb-bd"/>
</dbReference>
<accession>A0A937CZQ3</accession>
<dbReference type="SUPFAM" id="SSF54631">
    <property type="entry name" value="CBS-domain pair"/>
    <property type="match status" value="1"/>
</dbReference>
<dbReference type="InterPro" id="IPR018490">
    <property type="entry name" value="cNMP-bd_dom_sf"/>
</dbReference>
<dbReference type="CDD" id="cd00038">
    <property type="entry name" value="CAP_ED"/>
    <property type="match status" value="1"/>
</dbReference>
<dbReference type="EMBL" id="JAEQMY010000056">
    <property type="protein sequence ID" value="MBL0406949.1"/>
    <property type="molecule type" value="Genomic_DNA"/>
</dbReference>
<dbReference type="InterPro" id="IPR005105">
    <property type="entry name" value="GlnD_Uridyltrans_N"/>
</dbReference>
<gene>
    <name evidence="3" type="ORF">JKG68_23720</name>
</gene>
<keyword evidence="4" id="KW-1185">Reference proteome</keyword>
<dbReference type="AlphaFoldDB" id="A0A937CZQ3"/>
<dbReference type="CDD" id="cd05401">
    <property type="entry name" value="NT_GlnE_GlnD_like"/>
    <property type="match status" value="1"/>
</dbReference>
<dbReference type="Proteomes" id="UP000605848">
    <property type="component" value="Unassembled WGS sequence"/>
</dbReference>
<dbReference type="GO" id="GO:0008773">
    <property type="term" value="F:[protein-PII] uridylyltransferase activity"/>
    <property type="evidence" value="ECO:0007669"/>
    <property type="project" value="InterPro"/>
</dbReference>